<feature type="domain" description="AAA" evidence="1">
    <location>
        <begin position="23"/>
        <end position="141"/>
    </location>
</feature>
<feature type="domain" description="DUF4143" evidence="2">
    <location>
        <begin position="203"/>
        <end position="363"/>
    </location>
</feature>
<evidence type="ECO:0000259" key="1">
    <source>
        <dbReference type="Pfam" id="PF13173"/>
    </source>
</evidence>
<dbReference type="Pfam" id="PF13173">
    <property type="entry name" value="AAA_14"/>
    <property type="match status" value="1"/>
</dbReference>
<name>A0ABW5G1U4_9PSEU</name>
<dbReference type="PANTHER" id="PTHR43566">
    <property type="entry name" value="CONSERVED PROTEIN"/>
    <property type="match status" value="1"/>
</dbReference>
<evidence type="ECO:0000313" key="3">
    <source>
        <dbReference type="EMBL" id="MFD2421278.1"/>
    </source>
</evidence>
<organism evidence="3 4">
    <name type="scientific">Amycolatopsis pigmentata</name>
    <dbReference type="NCBI Taxonomy" id="450801"/>
    <lineage>
        <taxon>Bacteria</taxon>
        <taxon>Bacillati</taxon>
        <taxon>Actinomycetota</taxon>
        <taxon>Actinomycetes</taxon>
        <taxon>Pseudonocardiales</taxon>
        <taxon>Pseudonocardiaceae</taxon>
        <taxon>Amycolatopsis</taxon>
    </lineage>
</organism>
<keyword evidence="3" id="KW-0067">ATP-binding</keyword>
<protein>
    <submittedName>
        <fullName evidence="3">ATP-binding protein</fullName>
    </submittedName>
</protein>
<sequence length="417" mass="45952">MRELPDLVPRHAESVVCEALDDTRVVLVNGARQAGKSTLTRLAAGRRSNAVTRLLDDPATLDAAKQDPTDFVRHEDLMVIDEIQLAPELLRPIKVVVDLDPTPGRFLLTGSSRVLALRDLPDALPGRMEVIELWPFSQGEIAGEPDRFIDAAFRHGPEISHSSSLRRRDYLERLVIGGFPEAVRRSPRRRTAFFDSYLSTLIERDVLRLASIERRGEMFKLLRLLAGRAGGLLVPGTLAGQSGIPRTTLVRYLELLSTVFLTKTIPAWSSGQTRRAIGTPKLAFVDTGVACHLIGQDPVRLGEPGGAAGSMVENFVVMELARQLTWSEERGRLYHYRTKDKVEVDAVIETPDGRVIGVEVKAGATVRAEDLAGLRNLAGTLGDRFIAGFVLYTGQQTLPFGDKFRALPLDALWRLAP</sequence>
<dbReference type="InterPro" id="IPR041682">
    <property type="entry name" value="AAA_14"/>
</dbReference>
<dbReference type="Proteomes" id="UP001597417">
    <property type="component" value="Unassembled WGS sequence"/>
</dbReference>
<dbReference type="GO" id="GO:0005524">
    <property type="term" value="F:ATP binding"/>
    <property type="evidence" value="ECO:0007669"/>
    <property type="project" value="UniProtKB-KW"/>
</dbReference>
<keyword evidence="3" id="KW-0547">Nucleotide-binding</keyword>
<dbReference type="InterPro" id="IPR025420">
    <property type="entry name" value="DUF4143"/>
</dbReference>
<keyword evidence="4" id="KW-1185">Reference proteome</keyword>
<proteinExistence type="predicted"/>
<dbReference type="PANTHER" id="PTHR43566:SF2">
    <property type="entry name" value="DUF4143 DOMAIN-CONTAINING PROTEIN"/>
    <property type="match status" value="1"/>
</dbReference>
<dbReference type="RefSeq" id="WP_378269765.1">
    <property type="nucleotide sequence ID" value="NZ_JBHUKR010000021.1"/>
</dbReference>
<dbReference type="InterPro" id="IPR027417">
    <property type="entry name" value="P-loop_NTPase"/>
</dbReference>
<reference evidence="4" key="1">
    <citation type="journal article" date="2019" name="Int. J. Syst. Evol. Microbiol.">
        <title>The Global Catalogue of Microorganisms (GCM) 10K type strain sequencing project: providing services to taxonomists for standard genome sequencing and annotation.</title>
        <authorList>
            <consortium name="The Broad Institute Genomics Platform"/>
            <consortium name="The Broad Institute Genome Sequencing Center for Infectious Disease"/>
            <person name="Wu L."/>
            <person name="Ma J."/>
        </authorList>
    </citation>
    <scope>NUCLEOTIDE SEQUENCE [LARGE SCALE GENOMIC DNA]</scope>
    <source>
        <strain evidence="4">CGMCC 4.7645</strain>
    </source>
</reference>
<comment type="caution">
    <text evidence="3">The sequence shown here is derived from an EMBL/GenBank/DDBJ whole genome shotgun (WGS) entry which is preliminary data.</text>
</comment>
<evidence type="ECO:0000313" key="4">
    <source>
        <dbReference type="Proteomes" id="UP001597417"/>
    </source>
</evidence>
<accession>A0ABW5G1U4</accession>
<dbReference type="SUPFAM" id="SSF52540">
    <property type="entry name" value="P-loop containing nucleoside triphosphate hydrolases"/>
    <property type="match status" value="1"/>
</dbReference>
<dbReference type="Pfam" id="PF13635">
    <property type="entry name" value="DUF4143"/>
    <property type="match status" value="1"/>
</dbReference>
<evidence type="ECO:0000259" key="2">
    <source>
        <dbReference type="Pfam" id="PF13635"/>
    </source>
</evidence>
<dbReference type="EMBL" id="JBHUKR010000021">
    <property type="protein sequence ID" value="MFD2421278.1"/>
    <property type="molecule type" value="Genomic_DNA"/>
</dbReference>
<gene>
    <name evidence="3" type="ORF">ACFSXZ_33610</name>
</gene>